<dbReference type="GO" id="GO:0006047">
    <property type="term" value="P:UDP-N-acetylglucosamine metabolic process"/>
    <property type="evidence" value="ECO:0007669"/>
    <property type="project" value="TreeGrafter"/>
</dbReference>
<dbReference type="InterPro" id="IPR029055">
    <property type="entry name" value="Ntn_hydrolases_N"/>
</dbReference>
<organism evidence="10 11">
    <name type="scientific">Acanthamoeba castellanii (strain ATCC 30010 / Neff)</name>
    <dbReference type="NCBI Taxonomy" id="1257118"/>
    <lineage>
        <taxon>Eukaryota</taxon>
        <taxon>Amoebozoa</taxon>
        <taxon>Discosea</taxon>
        <taxon>Longamoebia</taxon>
        <taxon>Centramoebida</taxon>
        <taxon>Acanthamoebidae</taxon>
        <taxon>Acanthamoeba</taxon>
    </lineage>
</organism>
<evidence type="ECO:0000256" key="2">
    <source>
        <dbReference type="ARBA" id="ARBA00012916"/>
    </source>
</evidence>
<evidence type="ECO:0000256" key="1">
    <source>
        <dbReference type="ARBA" id="ARBA00001031"/>
    </source>
</evidence>
<dbReference type="STRING" id="1257118.L8GWF7"/>
<dbReference type="PROSITE" id="PS51278">
    <property type="entry name" value="GATASE_TYPE_2"/>
    <property type="match status" value="1"/>
</dbReference>
<evidence type="ECO:0000256" key="4">
    <source>
        <dbReference type="ARBA" id="ARBA00022576"/>
    </source>
</evidence>
<evidence type="ECO:0000259" key="9">
    <source>
        <dbReference type="PROSITE" id="PS51464"/>
    </source>
</evidence>
<evidence type="ECO:0000256" key="5">
    <source>
        <dbReference type="ARBA" id="ARBA00022679"/>
    </source>
</evidence>
<dbReference type="CDD" id="cd00714">
    <property type="entry name" value="GFAT"/>
    <property type="match status" value="1"/>
</dbReference>
<comment type="catalytic activity">
    <reaction evidence="1">
        <text>D-fructose 6-phosphate + L-glutamine = D-glucosamine 6-phosphate + L-glutamate</text>
        <dbReference type="Rhea" id="RHEA:13237"/>
        <dbReference type="ChEBI" id="CHEBI:29985"/>
        <dbReference type="ChEBI" id="CHEBI:58359"/>
        <dbReference type="ChEBI" id="CHEBI:58725"/>
        <dbReference type="ChEBI" id="CHEBI:61527"/>
        <dbReference type="EC" id="2.6.1.16"/>
    </reaction>
</comment>
<dbReference type="InterPro" id="IPR035466">
    <property type="entry name" value="GlmS/AgaS_SIS"/>
</dbReference>
<evidence type="ECO:0000256" key="3">
    <source>
        <dbReference type="ARBA" id="ARBA00016090"/>
    </source>
</evidence>
<dbReference type="SUPFAM" id="SSF53697">
    <property type="entry name" value="SIS domain"/>
    <property type="match status" value="1"/>
</dbReference>
<feature type="domain" description="Glutamine amidotransferase type-2" evidence="8">
    <location>
        <begin position="35"/>
        <end position="260"/>
    </location>
</feature>
<dbReference type="NCBIfam" id="NF001484">
    <property type="entry name" value="PRK00331.1"/>
    <property type="match status" value="1"/>
</dbReference>
<gene>
    <name evidence="10" type="ORF">ACA1_060620</name>
</gene>
<dbReference type="EMBL" id="KB007974">
    <property type="protein sequence ID" value="ELR17335.1"/>
    <property type="molecule type" value="Genomic_DNA"/>
</dbReference>
<dbReference type="Proteomes" id="UP000011083">
    <property type="component" value="Unassembled WGS sequence"/>
</dbReference>
<keyword evidence="11" id="KW-1185">Reference proteome</keyword>
<dbReference type="Gene3D" id="3.60.20.10">
    <property type="entry name" value="Glutamine Phosphoribosylpyrophosphate, subunit 1, domain 1"/>
    <property type="match status" value="1"/>
</dbReference>
<dbReference type="GO" id="GO:0006487">
    <property type="term" value="P:protein N-linked glycosylation"/>
    <property type="evidence" value="ECO:0007669"/>
    <property type="project" value="TreeGrafter"/>
</dbReference>
<dbReference type="RefSeq" id="XP_004339348.1">
    <property type="nucleotide sequence ID" value="XM_004339300.1"/>
</dbReference>
<dbReference type="InterPro" id="IPR046348">
    <property type="entry name" value="SIS_dom_sf"/>
</dbReference>
<dbReference type="VEuPathDB" id="AmoebaDB:ACA1_060620"/>
<dbReference type="FunFam" id="3.60.20.10:FF:000006">
    <property type="entry name" value="Glutamine--fructose-6-phosphate aminotransferase [isomerizing]"/>
    <property type="match status" value="1"/>
</dbReference>
<sequence>MSKSSAAVARRLGVLERHLKDSPSTFNALLNNDVCGIIAFVGSEPAAPVLIEGLKVLESRGYDSAGIATINPATHELAMSKYASVGKTNNAITLLEQHLGKHDAHVAGIAHTRWATHGARTDENAHPHLDQSGRIAVVHNGVIENSNELKKELQTQHGIHFRSETDTEVIAQLLGVYVNQGMSLLEAVKKTQDRLEGTWGLAILDKEHPDQILAVKNGSPLLVGIGEGKMFIASESAAFSRYTKEFIDLEDKEVAVLTAKGHSLDRSRIEHAPQEHIQISPAPWPHWTIKEIMEQPAAISRALNYGGRILDESSTMLGGLDANRAVLSGVQHLVIAACGTSFYAGIAGAQYMRHLNAFKTVQVLDAAELTEEDMPKENGGLLVISQSGETKDVYTAMALAQQRDIPCFSVVNAVGSQIARHSACGVYLNAGREHAVASTKAFTCQVTVLALVAIWFSQVNAPQDKQKRRVMIEALHRLPTNVGMTLQSMRETIKKIAHKLFTMGPGGKIVEHMFILGKGAAHPVALEGSLKIKEISYIHAEGYPGGALKHGPYALIEKGTPIVLIVLNDKHAAKMKTVAEEVRARGAYTIVITNNAQMFEHELEASKGADFDLIKIPSNGPMTNLLSVLPFQLLAYELSVMRKENPDRPRNLAKAVTVD</sequence>
<reference evidence="10 11" key="1">
    <citation type="journal article" date="2013" name="Genome Biol.">
        <title>Genome of Acanthamoeba castellanii highlights extensive lateral gene transfer and early evolution of tyrosine kinase signaling.</title>
        <authorList>
            <person name="Clarke M."/>
            <person name="Lohan A.J."/>
            <person name="Liu B."/>
            <person name="Lagkouvardos I."/>
            <person name="Roy S."/>
            <person name="Zafar N."/>
            <person name="Bertelli C."/>
            <person name="Schilde C."/>
            <person name="Kianianmomeni A."/>
            <person name="Burglin T.R."/>
            <person name="Frech C."/>
            <person name="Turcotte B."/>
            <person name="Kopec K.O."/>
            <person name="Synnott J.M."/>
            <person name="Choo C."/>
            <person name="Paponov I."/>
            <person name="Finkler A."/>
            <person name="Soon Heng Tan C."/>
            <person name="Hutchins A.P."/>
            <person name="Weinmeier T."/>
            <person name="Rattei T."/>
            <person name="Chu J.S."/>
            <person name="Gimenez G."/>
            <person name="Irimia M."/>
            <person name="Rigden D.J."/>
            <person name="Fitzpatrick D.A."/>
            <person name="Lorenzo-Morales J."/>
            <person name="Bateman A."/>
            <person name="Chiu C.H."/>
            <person name="Tang P."/>
            <person name="Hegemann P."/>
            <person name="Fromm H."/>
            <person name="Raoult D."/>
            <person name="Greub G."/>
            <person name="Miranda-Saavedra D."/>
            <person name="Chen N."/>
            <person name="Nash P."/>
            <person name="Ginger M.L."/>
            <person name="Horn M."/>
            <person name="Schaap P."/>
            <person name="Caler L."/>
            <person name="Loftus B."/>
        </authorList>
    </citation>
    <scope>NUCLEOTIDE SEQUENCE [LARGE SCALE GENOMIC DNA]</scope>
    <source>
        <strain evidence="10 11">Neff</strain>
    </source>
</reference>
<dbReference type="Gene3D" id="3.40.50.10490">
    <property type="entry name" value="Glucose-6-phosphate isomerase like protein, domain 1"/>
    <property type="match status" value="2"/>
</dbReference>
<dbReference type="EC" id="2.6.1.16" evidence="2"/>
<evidence type="ECO:0000256" key="6">
    <source>
        <dbReference type="ARBA" id="ARBA00022737"/>
    </source>
</evidence>
<dbReference type="InterPro" id="IPR035490">
    <property type="entry name" value="GlmS/FrlB_SIS"/>
</dbReference>
<keyword evidence="7" id="KW-0315">Glutamine amidotransferase</keyword>
<dbReference type="PANTHER" id="PTHR10937:SF0">
    <property type="entry name" value="GLUTAMINE--FRUCTOSE-6-PHOSPHATE TRANSAMINASE (ISOMERIZING)"/>
    <property type="match status" value="1"/>
</dbReference>
<keyword evidence="5" id="KW-0808">Transferase</keyword>
<dbReference type="GO" id="GO:0006002">
    <property type="term" value="P:fructose 6-phosphate metabolic process"/>
    <property type="evidence" value="ECO:0007669"/>
    <property type="project" value="TreeGrafter"/>
</dbReference>
<dbReference type="CDD" id="cd05008">
    <property type="entry name" value="SIS_GlmS_GlmD_1"/>
    <property type="match status" value="1"/>
</dbReference>
<dbReference type="InterPro" id="IPR001347">
    <property type="entry name" value="SIS_dom"/>
</dbReference>
<dbReference type="GO" id="GO:0004360">
    <property type="term" value="F:glutamine-fructose-6-phosphate transaminase (isomerizing) activity"/>
    <property type="evidence" value="ECO:0007669"/>
    <property type="project" value="UniProtKB-EC"/>
</dbReference>
<dbReference type="InterPro" id="IPR005855">
    <property type="entry name" value="GFAT"/>
</dbReference>
<feature type="domain" description="SIS" evidence="9">
    <location>
        <begin position="322"/>
        <end position="462"/>
    </location>
</feature>
<dbReference type="GO" id="GO:0097367">
    <property type="term" value="F:carbohydrate derivative binding"/>
    <property type="evidence" value="ECO:0007669"/>
    <property type="project" value="InterPro"/>
</dbReference>
<dbReference type="SUPFAM" id="SSF56235">
    <property type="entry name" value="N-terminal nucleophile aminohydrolases (Ntn hydrolases)"/>
    <property type="match status" value="1"/>
</dbReference>
<evidence type="ECO:0000313" key="11">
    <source>
        <dbReference type="Proteomes" id="UP000011083"/>
    </source>
</evidence>
<feature type="domain" description="SIS" evidence="9">
    <location>
        <begin position="497"/>
        <end position="649"/>
    </location>
</feature>
<dbReference type="Pfam" id="PF13522">
    <property type="entry name" value="GATase_6"/>
    <property type="match status" value="1"/>
</dbReference>
<dbReference type="PROSITE" id="PS51464">
    <property type="entry name" value="SIS"/>
    <property type="match status" value="2"/>
</dbReference>
<protein>
    <recommendedName>
        <fullName evidence="3">Glutamine--fructose-6-phosphate aminotransferase [isomerizing]</fullName>
        <ecNumber evidence="2">2.6.1.16</ecNumber>
    </recommendedName>
</protein>
<dbReference type="PANTHER" id="PTHR10937">
    <property type="entry name" value="GLUCOSAMINE--FRUCTOSE-6-PHOSPHATE AMINOTRANSFERASE, ISOMERIZING"/>
    <property type="match status" value="1"/>
</dbReference>
<dbReference type="InterPro" id="IPR047084">
    <property type="entry name" value="GFAT_N"/>
</dbReference>
<dbReference type="NCBIfam" id="TIGR01135">
    <property type="entry name" value="glmS"/>
    <property type="match status" value="1"/>
</dbReference>
<dbReference type="InterPro" id="IPR017932">
    <property type="entry name" value="GATase_2_dom"/>
</dbReference>
<evidence type="ECO:0000256" key="7">
    <source>
        <dbReference type="ARBA" id="ARBA00022962"/>
    </source>
</evidence>
<proteinExistence type="predicted"/>
<dbReference type="OrthoDB" id="15235at2759"/>
<evidence type="ECO:0000313" key="10">
    <source>
        <dbReference type="EMBL" id="ELR17335.1"/>
    </source>
</evidence>
<dbReference type="FunFam" id="3.40.50.10490:FF:000036">
    <property type="entry name" value="Glutamine-fructose-6-phosphate transaminase (Isomerizing), variant"/>
    <property type="match status" value="1"/>
</dbReference>
<keyword evidence="4" id="KW-0032">Aminotransferase</keyword>
<name>L8GWF7_ACACF</name>
<accession>L8GWF7</accession>
<dbReference type="CDD" id="cd05009">
    <property type="entry name" value="SIS_GlmS_GlmD_2"/>
    <property type="match status" value="1"/>
</dbReference>
<dbReference type="GeneID" id="14918033"/>
<dbReference type="AlphaFoldDB" id="L8GWF7"/>
<evidence type="ECO:0000259" key="8">
    <source>
        <dbReference type="PROSITE" id="PS51278"/>
    </source>
</evidence>
<keyword evidence="6" id="KW-0677">Repeat</keyword>
<dbReference type="OMA" id="ASEYRYA"/>
<dbReference type="KEGG" id="acan:ACA1_060620"/>
<dbReference type="Pfam" id="PF01380">
    <property type="entry name" value="SIS"/>
    <property type="match status" value="2"/>
</dbReference>